<feature type="domain" description="SWIM-type" evidence="3">
    <location>
        <begin position="210"/>
        <end position="254"/>
    </location>
</feature>
<reference evidence="4" key="2">
    <citation type="submission" date="2021-09" db="EMBL/GenBank/DDBJ databases">
        <authorList>
            <person name="Jia N."/>
            <person name="Wang J."/>
            <person name="Shi W."/>
            <person name="Du L."/>
            <person name="Sun Y."/>
            <person name="Zhan W."/>
            <person name="Jiang J."/>
            <person name="Wang Q."/>
            <person name="Zhang B."/>
            <person name="Ji P."/>
            <person name="Sakyi L.B."/>
            <person name="Cui X."/>
            <person name="Yuan T."/>
            <person name="Jiang B."/>
            <person name="Yang W."/>
            <person name="Lam T.T.-Y."/>
            <person name="Chang Q."/>
            <person name="Ding S."/>
            <person name="Wang X."/>
            <person name="Zhu J."/>
            <person name="Ruan X."/>
            <person name="Zhao L."/>
            <person name="Wei J."/>
            <person name="Que T."/>
            <person name="Du C."/>
            <person name="Cheng J."/>
            <person name="Dai P."/>
            <person name="Han X."/>
            <person name="Huang E."/>
            <person name="Gao Y."/>
            <person name="Liu J."/>
            <person name="Shao H."/>
            <person name="Ye R."/>
            <person name="Li L."/>
            <person name="Wei W."/>
            <person name="Wang X."/>
            <person name="Wang C."/>
            <person name="Huo Q."/>
            <person name="Li W."/>
            <person name="Guo W."/>
            <person name="Chen H."/>
            <person name="Chen S."/>
            <person name="Zhou L."/>
            <person name="Zhou L."/>
            <person name="Ni X."/>
            <person name="Tian J."/>
            <person name="Zhou Y."/>
            <person name="Sheng Y."/>
            <person name="Liu T."/>
            <person name="Pan Y."/>
            <person name="Xia L."/>
            <person name="Li J."/>
            <person name="Zhao F."/>
            <person name="Cao W."/>
        </authorList>
    </citation>
    <scope>NUCLEOTIDE SEQUENCE</scope>
    <source>
        <strain evidence="4">Rmic-2018</strain>
        <tissue evidence="4">Larvae</tissue>
    </source>
</reference>
<keyword evidence="5" id="KW-1185">Reference proteome</keyword>
<keyword evidence="1" id="KW-0863">Zinc-finger</keyword>
<dbReference type="VEuPathDB" id="VectorBase:LOC119168402"/>
<accession>A0A9J6E263</accession>
<feature type="compositionally biased region" description="Basic and acidic residues" evidence="2">
    <location>
        <begin position="392"/>
        <end position="412"/>
    </location>
</feature>
<evidence type="ECO:0000313" key="5">
    <source>
        <dbReference type="Proteomes" id="UP000821866"/>
    </source>
</evidence>
<proteinExistence type="predicted"/>
<dbReference type="Proteomes" id="UP000821866">
    <property type="component" value="Chromosome 4"/>
</dbReference>
<dbReference type="AlphaFoldDB" id="A0A9J6E263"/>
<dbReference type="PROSITE" id="PS50966">
    <property type="entry name" value="ZF_SWIM"/>
    <property type="match status" value="1"/>
</dbReference>
<reference evidence="4" key="1">
    <citation type="journal article" date="2020" name="Cell">
        <title>Large-Scale Comparative Analyses of Tick Genomes Elucidate Their Genetic Diversity and Vector Capacities.</title>
        <authorList>
            <consortium name="Tick Genome and Microbiome Consortium (TIGMIC)"/>
            <person name="Jia N."/>
            <person name="Wang J."/>
            <person name="Shi W."/>
            <person name="Du L."/>
            <person name="Sun Y."/>
            <person name="Zhan W."/>
            <person name="Jiang J.F."/>
            <person name="Wang Q."/>
            <person name="Zhang B."/>
            <person name="Ji P."/>
            <person name="Bell-Sakyi L."/>
            <person name="Cui X.M."/>
            <person name="Yuan T.T."/>
            <person name="Jiang B.G."/>
            <person name="Yang W.F."/>
            <person name="Lam T.T."/>
            <person name="Chang Q.C."/>
            <person name="Ding S.J."/>
            <person name="Wang X.J."/>
            <person name="Zhu J.G."/>
            <person name="Ruan X.D."/>
            <person name="Zhao L."/>
            <person name="Wei J.T."/>
            <person name="Ye R.Z."/>
            <person name="Que T.C."/>
            <person name="Du C.H."/>
            <person name="Zhou Y.H."/>
            <person name="Cheng J.X."/>
            <person name="Dai P.F."/>
            <person name="Guo W.B."/>
            <person name="Han X.H."/>
            <person name="Huang E.J."/>
            <person name="Li L.F."/>
            <person name="Wei W."/>
            <person name="Gao Y.C."/>
            <person name="Liu J.Z."/>
            <person name="Shao H.Z."/>
            <person name="Wang X."/>
            <person name="Wang C.C."/>
            <person name="Yang T.C."/>
            <person name="Huo Q.B."/>
            <person name="Li W."/>
            <person name="Chen H.Y."/>
            <person name="Chen S.E."/>
            <person name="Zhou L.G."/>
            <person name="Ni X.B."/>
            <person name="Tian J.H."/>
            <person name="Sheng Y."/>
            <person name="Liu T."/>
            <person name="Pan Y.S."/>
            <person name="Xia L.Y."/>
            <person name="Li J."/>
            <person name="Zhao F."/>
            <person name="Cao W.C."/>
        </authorList>
    </citation>
    <scope>NUCLEOTIDE SEQUENCE</scope>
    <source>
        <strain evidence="4">Rmic-2018</strain>
    </source>
</reference>
<evidence type="ECO:0000313" key="4">
    <source>
        <dbReference type="EMBL" id="KAH8028354.1"/>
    </source>
</evidence>
<feature type="region of interest" description="Disordered" evidence="2">
    <location>
        <begin position="369"/>
        <end position="432"/>
    </location>
</feature>
<dbReference type="PANTHER" id="PTHR47456">
    <property type="entry name" value="PHD-TYPE DOMAIN-CONTAINING PROTEIN"/>
    <property type="match status" value="1"/>
</dbReference>
<name>A0A9J6E263_RHIMP</name>
<sequence>MIDYSQAEMNAINSTFPRGKIALCDFHREQAWDQWLRKKENGTDRDQALLYLRQLARAHTAEEFAAAVTQMKGSDLWATSPAFQSYVEGHWLTVSAMWATCFRPGLCVTTNNGTEAQNKMLKEHYLKWESGRRSLTGLIRTLRTFLSDREQHFHKENLKVSSDYRHYHDAVPEYLHNRPRSVVLHIMSRLAAADDIDQTSVTPGPCQGTFHVKSSSSEEVSHCVDFAEPSCTCHDFRKHKLPCKHFCAIFLSDKDWGIDNLPEGYRNGPLMALDDHVMAESHGSEEHDTGDASSNYIETAITNETFESVPDLERSSSSGVGTIKSKVLREFDKAKNLAYYCTDSKILENVLEKLQECSAQLQLGTRANEGLNLRGSPTKGCSGTKRRHSHHKEPDDVSELKRSTPASKEHWRSKGRVGSKAEMLRKTYNKAA</sequence>
<keyword evidence="1" id="KW-0479">Metal-binding</keyword>
<dbReference type="Pfam" id="PF04434">
    <property type="entry name" value="SWIM"/>
    <property type="match status" value="1"/>
</dbReference>
<dbReference type="InterPro" id="IPR007527">
    <property type="entry name" value="Znf_SWIM"/>
</dbReference>
<dbReference type="EMBL" id="JABSTU010000006">
    <property type="protein sequence ID" value="KAH8028354.1"/>
    <property type="molecule type" value="Genomic_DNA"/>
</dbReference>
<gene>
    <name evidence="4" type="ORF">HPB51_016177</name>
</gene>
<dbReference type="VEuPathDB" id="VectorBase:LOC119173651"/>
<evidence type="ECO:0000259" key="3">
    <source>
        <dbReference type="PROSITE" id="PS50966"/>
    </source>
</evidence>
<evidence type="ECO:0000256" key="2">
    <source>
        <dbReference type="SAM" id="MobiDB-lite"/>
    </source>
</evidence>
<organism evidence="4 5">
    <name type="scientific">Rhipicephalus microplus</name>
    <name type="common">Cattle tick</name>
    <name type="synonym">Boophilus microplus</name>
    <dbReference type="NCBI Taxonomy" id="6941"/>
    <lineage>
        <taxon>Eukaryota</taxon>
        <taxon>Metazoa</taxon>
        <taxon>Ecdysozoa</taxon>
        <taxon>Arthropoda</taxon>
        <taxon>Chelicerata</taxon>
        <taxon>Arachnida</taxon>
        <taxon>Acari</taxon>
        <taxon>Parasitiformes</taxon>
        <taxon>Ixodida</taxon>
        <taxon>Ixodoidea</taxon>
        <taxon>Ixodidae</taxon>
        <taxon>Rhipicephalinae</taxon>
        <taxon>Rhipicephalus</taxon>
        <taxon>Boophilus</taxon>
    </lineage>
</organism>
<dbReference type="GO" id="GO:0008270">
    <property type="term" value="F:zinc ion binding"/>
    <property type="evidence" value="ECO:0007669"/>
    <property type="project" value="UniProtKB-KW"/>
</dbReference>
<evidence type="ECO:0000256" key="1">
    <source>
        <dbReference type="PROSITE-ProRule" id="PRU00325"/>
    </source>
</evidence>
<keyword evidence="1" id="KW-0862">Zinc</keyword>
<protein>
    <recommendedName>
        <fullName evidence="3">SWIM-type domain-containing protein</fullName>
    </recommendedName>
</protein>
<comment type="caution">
    <text evidence="4">The sequence shown here is derived from an EMBL/GenBank/DDBJ whole genome shotgun (WGS) entry which is preliminary data.</text>
</comment>